<reference evidence="11 12" key="1">
    <citation type="submission" date="2017-08" db="EMBL/GenBank/DDBJ databases">
        <title>Halovibrio sewagensis sp. nov., isolated from wastewater of high salinity.</title>
        <authorList>
            <person name="Dong X."/>
            <person name="Zhang G."/>
        </authorList>
    </citation>
    <scope>NUCLEOTIDE SEQUENCE [LARGE SCALE GENOMIC DNA]</scope>
    <source>
        <strain evidence="11 12">YL5-2</strain>
    </source>
</reference>
<feature type="domain" description="Mechanosensitive ion channel MscS" evidence="8">
    <location>
        <begin position="185"/>
        <end position="254"/>
    </location>
</feature>
<feature type="transmembrane region" description="Helical" evidence="7">
    <location>
        <begin position="22"/>
        <end position="43"/>
    </location>
</feature>
<dbReference type="GO" id="GO:0008381">
    <property type="term" value="F:mechanosensitive monoatomic ion channel activity"/>
    <property type="evidence" value="ECO:0007669"/>
    <property type="project" value="UniProtKB-ARBA"/>
</dbReference>
<accession>A0A2A2F931</accession>
<evidence type="ECO:0000256" key="7">
    <source>
        <dbReference type="SAM" id="Phobius"/>
    </source>
</evidence>
<feature type="transmembrane region" description="Helical" evidence="7">
    <location>
        <begin position="94"/>
        <end position="114"/>
    </location>
</feature>
<protein>
    <submittedName>
        <fullName evidence="11">Mechanosensitive ion channel protein MscS</fullName>
    </submittedName>
</protein>
<comment type="caution">
    <text evidence="11">The sequence shown here is derived from an EMBL/GenBank/DDBJ whole genome shotgun (WGS) entry which is preliminary data.</text>
</comment>
<evidence type="ECO:0000256" key="2">
    <source>
        <dbReference type="ARBA" id="ARBA00008017"/>
    </source>
</evidence>
<gene>
    <name evidence="11" type="ORF">CK501_07290</name>
</gene>
<dbReference type="Pfam" id="PF21088">
    <property type="entry name" value="MS_channel_1st"/>
    <property type="match status" value="1"/>
</dbReference>
<dbReference type="InterPro" id="IPR010920">
    <property type="entry name" value="LSM_dom_sf"/>
</dbReference>
<evidence type="ECO:0000259" key="10">
    <source>
        <dbReference type="Pfam" id="PF21088"/>
    </source>
</evidence>
<evidence type="ECO:0000256" key="4">
    <source>
        <dbReference type="ARBA" id="ARBA00022692"/>
    </source>
</evidence>
<dbReference type="InterPro" id="IPR006685">
    <property type="entry name" value="MscS_channel_2nd"/>
</dbReference>
<proteinExistence type="inferred from homology"/>
<feature type="domain" description="Mechanosensitive ion channel MscS C-terminal" evidence="9">
    <location>
        <begin position="265"/>
        <end position="346"/>
    </location>
</feature>
<dbReference type="Gene3D" id="3.30.70.100">
    <property type="match status" value="1"/>
</dbReference>
<keyword evidence="3" id="KW-1003">Cell membrane</keyword>
<dbReference type="SUPFAM" id="SSF50182">
    <property type="entry name" value="Sm-like ribonucleoproteins"/>
    <property type="match status" value="1"/>
</dbReference>
<dbReference type="Gene3D" id="2.30.30.60">
    <property type="match status" value="1"/>
</dbReference>
<dbReference type="AlphaFoldDB" id="A0A2A2F931"/>
<sequence>MTLARLDDVLSGLGIAPEFRGLLWVGVILVVTFVVAFVVWWVIRAVENKLRNNRNLWDDVLIHAIRRPLYWYIWLLGLYFASEAGARFYEIDLLNLNGLGLRFGFILLLVWALLRFIQGTEELLVSSRVAEPMDYTTVSAIGKLSRVSVFVIAALVIIQNLGYSISGVLAFGGVGGIAVGFAAKDMLANFFGGAVVYMDKPFKVGEWIRSPDASIEGVVEHIGWRVTRIRTFELRPLYVPNAIFTTISVENPSRMMNRRIYEMVGVRYGDVDMVAPIVADIRSMLEEHEDIDANQFLIVNFTTFNASSLDIMIYAFTHTRQWIEYQKVKQDVMLRISSIIREHGAEVAFPTRTLHIAGEGPQALLGEGMAAEGEQPAATGGGANGQQ</sequence>
<dbReference type="PANTHER" id="PTHR43634:SF2">
    <property type="entry name" value="LOW CONDUCTANCE MECHANOSENSITIVE CHANNEL YNAI"/>
    <property type="match status" value="1"/>
</dbReference>
<comment type="similarity">
    <text evidence="2">Belongs to the MscS (TC 1.A.23) family.</text>
</comment>
<keyword evidence="4 7" id="KW-0812">Transmembrane</keyword>
<feature type="domain" description="Mechanosensitive ion channel transmembrane helices 2/3" evidence="10">
    <location>
        <begin position="143"/>
        <end position="184"/>
    </location>
</feature>
<dbReference type="SUPFAM" id="SSF82861">
    <property type="entry name" value="Mechanosensitive channel protein MscS (YggB), transmembrane region"/>
    <property type="match status" value="1"/>
</dbReference>
<keyword evidence="12" id="KW-1185">Reference proteome</keyword>
<dbReference type="Gene3D" id="1.10.287.1260">
    <property type="match status" value="1"/>
</dbReference>
<dbReference type="InterPro" id="IPR011014">
    <property type="entry name" value="MscS_channel_TM-2"/>
</dbReference>
<evidence type="ECO:0000313" key="11">
    <source>
        <dbReference type="EMBL" id="PAU81340.1"/>
    </source>
</evidence>
<dbReference type="InterPro" id="IPR049278">
    <property type="entry name" value="MS_channel_C"/>
</dbReference>
<dbReference type="EMBL" id="NSKD01000002">
    <property type="protein sequence ID" value="PAU81340.1"/>
    <property type="molecule type" value="Genomic_DNA"/>
</dbReference>
<dbReference type="InterPro" id="IPR023408">
    <property type="entry name" value="MscS_beta-dom_sf"/>
</dbReference>
<organism evidence="11 12">
    <name type="scientific">Halovibrio salipaludis</name>
    <dbReference type="NCBI Taxonomy" id="2032626"/>
    <lineage>
        <taxon>Bacteria</taxon>
        <taxon>Pseudomonadati</taxon>
        <taxon>Pseudomonadota</taxon>
        <taxon>Gammaproteobacteria</taxon>
        <taxon>Oceanospirillales</taxon>
        <taxon>Halomonadaceae</taxon>
        <taxon>Halovibrio</taxon>
    </lineage>
</organism>
<evidence type="ECO:0000259" key="9">
    <source>
        <dbReference type="Pfam" id="PF21082"/>
    </source>
</evidence>
<dbReference type="Pfam" id="PF21082">
    <property type="entry name" value="MS_channel_3rd"/>
    <property type="match status" value="1"/>
</dbReference>
<dbReference type="OrthoDB" id="9775207at2"/>
<dbReference type="PANTHER" id="PTHR43634">
    <property type="entry name" value="OW CONDUCTANCE MECHANOSENSITIVE CHANNEL"/>
    <property type="match status" value="1"/>
</dbReference>
<feature type="transmembrane region" description="Helical" evidence="7">
    <location>
        <begin position="135"/>
        <end position="158"/>
    </location>
</feature>
<dbReference type="GO" id="GO:0005886">
    <property type="term" value="C:plasma membrane"/>
    <property type="evidence" value="ECO:0007669"/>
    <property type="project" value="UniProtKB-SubCell"/>
</dbReference>
<name>A0A2A2F931_9GAMM</name>
<evidence type="ECO:0000256" key="5">
    <source>
        <dbReference type="ARBA" id="ARBA00022989"/>
    </source>
</evidence>
<comment type="subcellular location">
    <subcellularLocation>
        <location evidence="1">Cell membrane</location>
        <topology evidence="1">Multi-pass membrane protein</topology>
    </subcellularLocation>
</comment>
<evidence type="ECO:0000256" key="6">
    <source>
        <dbReference type="ARBA" id="ARBA00023136"/>
    </source>
</evidence>
<dbReference type="InterPro" id="IPR045042">
    <property type="entry name" value="YnaI-like"/>
</dbReference>
<dbReference type="InterPro" id="IPR011066">
    <property type="entry name" value="MscS_channel_C_sf"/>
</dbReference>
<keyword evidence="6 7" id="KW-0472">Membrane</keyword>
<keyword evidence="5 7" id="KW-1133">Transmembrane helix</keyword>
<evidence type="ECO:0000259" key="8">
    <source>
        <dbReference type="Pfam" id="PF00924"/>
    </source>
</evidence>
<evidence type="ECO:0000313" key="12">
    <source>
        <dbReference type="Proteomes" id="UP000218896"/>
    </source>
</evidence>
<dbReference type="Proteomes" id="UP000218896">
    <property type="component" value="Unassembled WGS sequence"/>
</dbReference>
<dbReference type="RefSeq" id="WP_095617062.1">
    <property type="nucleotide sequence ID" value="NZ_NSKD01000002.1"/>
</dbReference>
<evidence type="ECO:0000256" key="3">
    <source>
        <dbReference type="ARBA" id="ARBA00022475"/>
    </source>
</evidence>
<dbReference type="SUPFAM" id="SSF82689">
    <property type="entry name" value="Mechanosensitive channel protein MscS (YggB), C-terminal domain"/>
    <property type="match status" value="1"/>
</dbReference>
<feature type="transmembrane region" description="Helical" evidence="7">
    <location>
        <begin position="64"/>
        <end position="82"/>
    </location>
</feature>
<evidence type="ECO:0000256" key="1">
    <source>
        <dbReference type="ARBA" id="ARBA00004651"/>
    </source>
</evidence>
<dbReference type="InterPro" id="IPR049142">
    <property type="entry name" value="MS_channel_1st"/>
</dbReference>
<feature type="transmembrane region" description="Helical" evidence="7">
    <location>
        <begin position="164"/>
        <end position="183"/>
    </location>
</feature>
<dbReference type="Pfam" id="PF00924">
    <property type="entry name" value="MS_channel_2nd"/>
    <property type="match status" value="1"/>
</dbReference>